<reference evidence="3" key="1">
    <citation type="submission" date="2020-08" db="EMBL/GenBank/DDBJ databases">
        <title>Multicomponent nature underlies the extraordinary mechanical properties of spider dragline silk.</title>
        <authorList>
            <person name="Kono N."/>
            <person name="Nakamura H."/>
            <person name="Mori M."/>
            <person name="Yoshida Y."/>
            <person name="Ohtoshi R."/>
            <person name="Malay A.D."/>
            <person name="Moran D.A.P."/>
            <person name="Tomita M."/>
            <person name="Numata K."/>
            <person name="Arakawa K."/>
        </authorList>
    </citation>
    <scope>NUCLEOTIDE SEQUENCE</scope>
</reference>
<accession>A0A8X6PPG9</accession>
<feature type="compositionally biased region" description="Polar residues" evidence="1">
    <location>
        <begin position="171"/>
        <end position="188"/>
    </location>
</feature>
<evidence type="ECO:0000256" key="2">
    <source>
        <dbReference type="SAM" id="SignalP"/>
    </source>
</evidence>
<feature type="compositionally biased region" description="Acidic residues" evidence="1">
    <location>
        <begin position="160"/>
        <end position="170"/>
    </location>
</feature>
<comment type="caution">
    <text evidence="3">The sequence shown here is derived from an EMBL/GenBank/DDBJ whole genome shotgun (WGS) entry which is preliminary data.</text>
</comment>
<evidence type="ECO:0000313" key="4">
    <source>
        <dbReference type="Proteomes" id="UP000887013"/>
    </source>
</evidence>
<proteinExistence type="predicted"/>
<organism evidence="3 4">
    <name type="scientific">Nephila pilipes</name>
    <name type="common">Giant wood spider</name>
    <name type="synonym">Nephila maculata</name>
    <dbReference type="NCBI Taxonomy" id="299642"/>
    <lineage>
        <taxon>Eukaryota</taxon>
        <taxon>Metazoa</taxon>
        <taxon>Ecdysozoa</taxon>
        <taxon>Arthropoda</taxon>
        <taxon>Chelicerata</taxon>
        <taxon>Arachnida</taxon>
        <taxon>Araneae</taxon>
        <taxon>Araneomorphae</taxon>
        <taxon>Entelegynae</taxon>
        <taxon>Araneoidea</taxon>
        <taxon>Nephilidae</taxon>
        <taxon>Nephila</taxon>
    </lineage>
</organism>
<feature type="signal peptide" evidence="2">
    <location>
        <begin position="1"/>
        <end position="24"/>
    </location>
</feature>
<keyword evidence="2" id="KW-0732">Signal</keyword>
<feature type="compositionally biased region" description="Polar residues" evidence="1">
    <location>
        <begin position="197"/>
        <end position="210"/>
    </location>
</feature>
<feature type="chain" id="PRO_5036483361" evidence="2">
    <location>
        <begin position="25"/>
        <end position="285"/>
    </location>
</feature>
<dbReference type="Proteomes" id="UP000887013">
    <property type="component" value="Unassembled WGS sequence"/>
</dbReference>
<gene>
    <name evidence="3" type="ORF">NPIL_370831</name>
</gene>
<dbReference type="AlphaFoldDB" id="A0A8X6PPG9"/>
<dbReference type="OrthoDB" id="10531925at2759"/>
<dbReference type="EMBL" id="BMAW01072243">
    <property type="protein sequence ID" value="GFT82021.1"/>
    <property type="molecule type" value="Genomic_DNA"/>
</dbReference>
<keyword evidence="4" id="KW-1185">Reference proteome</keyword>
<evidence type="ECO:0000256" key="1">
    <source>
        <dbReference type="SAM" id="MobiDB-lite"/>
    </source>
</evidence>
<evidence type="ECO:0000313" key="3">
    <source>
        <dbReference type="EMBL" id="GFT82021.1"/>
    </source>
</evidence>
<feature type="compositionally biased region" description="Basic and acidic residues" evidence="1">
    <location>
        <begin position="211"/>
        <end position="235"/>
    </location>
</feature>
<feature type="region of interest" description="Disordered" evidence="1">
    <location>
        <begin position="157"/>
        <end position="238"/>
    </location>
</feature>
<name>A0A8X6PPG9_NEPPI</name>
<protein>
    <submittedName>
        <fullName evidence="3">Uncharacterized protein</fullName>
    </submittedName>
</protein>
<sequence length="285" mass="31432">MTRKILQFLSLALMIFLPDSKVFCLEIYPRKISKSLPSREDGQADSAIESSNLNSEETAIEIAVSTTIVNVGAVDGVTLMEENSLGTISSPLTEIETTHTIDTDIKNSETEDIDARIENAGSLNGEISEIDMSESTVPLNSEVEKVSKAQKRIKLKLDAQGDDTDSENNDDTLTSAESGSILSNPTSFEDTDKSESSETNEQFNQINVTSRTDEKRIVSRQGNEESNEKNSENHTEFSNLWSKSVEQIKWEADSNSTARERRGVSDTVFVNEGGIIGVTVDRFYN</sequence>